<dbReference type="GO" id="GO:0005737">
    <property type="term" value="C:cytoplasm"/>
    <property type="evidence" value="ECO:0007669"/>
    <property type="project" value="UniProtKB-ARBA"/>
</dbReference>
<evidence type="ECO:0000256" key="3">
    <source>
        <dbReference type="ARBA" id="ARBA00022448"/>
    </source>
</evidence>
<dbReference type="Proteomes" id="UP000887566">
    <property type="component" value="Unplaced"/>
</dbReference>
<dbReference type="WBParaSite" id="PSAMB.scaffold7663size7299.g30367.t1">
    <property type="protein sequence ID" value="PSAMB.scaffold7663size7299.g30367.t1"/>
    <property type="gene ID" value="PSAMB.scaffold7663size7299.g30367"/>
</dbReference>
<dbReference type="GO" id="GO:0012505">
    <property type="term" value="C:endomembrane system"/>
    <property type="evidence" value="ECO:0007669"/>
    <property type="project" value="UniProtKB-ARBA"/>
</dbReference>
<dbReference type="GO" id="GO:0015031">
    <property type="term" value="P:protein transport"/>
    <property type="evidence" value="ECO:0007669"/>
    <property type="project" value="UniProtKB-KW"/>
</dbReference>
<dbReference type="GO" id="GO:0016192">
    <property type="term" value="P:vesicle-mediated transport"/>
    <property type="evidence" value="ECO:0007669"/>
    <property type="project" value="InterPro"/>
</dbReference>
<name>A0A914XBF4_9BILA</name>
<comment type="function">
    <text evidence="1 9">May be involved in fusion of retrograde transport vesicles derived from an endocytic compartment with the Golgi complex.</text>
</comment>
<keyword evidence="3 9" id="KW-0813">Transport</keyword>
<dbReference type="GO" id="GO:0016020">
    <property type="term" value="C:membrane"/>
    <property type="evidence" value="ECO:0007669"/>
    <property type="project" value="UniProtKB-SubCell"/>
</dbReference>
<keyword evidence="7 9" id="KW-0472">Membrane</keyword>
<evidence type="ECO:0000313" key="10">
    <source>
        <dbReference type="Proteomes" id="UP000887566"/>
    </source>
</evidence>
<evidence type="ECO:0000256" key="6">
    <source>
        <dbReference type="ARBA" id="ARBA00022989"/>
    </source>
</evidence>
<comment type="similarity">
    <text evidence="8 9">Belongs to the SFT2 family.</text>
</comment>
<accession>A0A914XBF4</accession>
<keyword evidence="4 9" id="KW-0812">Transmembrane</keyword>
<dbReference type="PANTHER" id="PTHR23137">
    <property type="entry name" value="VESICLE TRANSPORT PROTEIN-RELATED"/>
    <property type="match status" value="1"/>
</dbReference>
<dbReference type="AlphaFoldDB" id="A0A914XBF4"/>
<feature type="transmembrane region" description="Helical" evidence="9">
    <location>
        <begin position="42"/>
        <end position="60"/>
    </location>
</feature>
<evidence type="ECO:0000256" key="7">
    <source>
        <dbReference type="ARBA" id="ARBA00023136"/>
    </source>
</evidence>
<keyword evidence="5 9" id="KW-0653">Protein transport</keyword>
<comment type="subcellular location">
    <subcellularLocation>
        <location evidence="2 9">Membrane</location>
        <topology evidence="2 9">Multi-pass membrane protein</topology>
    </subcellularLocation>
</comment>
<organism evidence="10 11">
    <name type="scientific">Plectus sambesii</name>
    <dbReference type="NCBI Taxonomy" id="2011161"/>
    <lineage>
        <taxon>Eukaryota</taxon>
        <taxon>Metazoa</taxon>
        <taxon>Ecdysozoa</taxon>
        <taxon>Nematoda</taxon>
        <taxon>Chromadorea</taxon>
        <taxon>Plectida</taxon>
        <taxon>Plectina</taxon>
        <taxon>Plectoidea</taxon>
        <taxon>Plectidae</taxon>
        <taxon>Plectus</taxon>
    </lineage>
</organism>
<dbReference type="Pfam" id="PF04178">
    <property type="entry name" value="Got1"/>
    <property type="match status" value="1"/>
</dbReference>
<keyword evidence="10" id="KW-1185">Reference proteome</keyword>
<sequence>MLGKFKRAVGIEEEQQQEPDNVGIMADINDATTLSWNTRLQAFAGFFALGLICSLLGSLLLVKAKLTGFCVLTSLGSILSLASTTFLMGPFKQLKKMFDPVRLVATIVYISMIVLTVVAGLVWKSPMLAFIFVIGQYVAMAWYSLSYIPYARDAVSRCLCACVNSV</sequence>
<evidence type="ECO:0000256" key="2">
    <source>
        <dbReference type="ARBA" id="ARBA00004141"/>
    </source>
</evidence>
<evidence type="ECO:0000256" key="1">
    <source>
        <dbReference type="ARBA" id="ARBA00003566"/>
    </source>
</evidence>
<keyword evidence="6 9" id="KW-1133">Transmembrane helix</keyword>
<evidence type="ECO:0000256" key="8">
    <source>
        <dbReference type="ARBA" id="ARBA00025800"/>
    </source>
</evidence>
<reference evidence="11" key="1">
    <citation type="submission" date="2022-11" db="UniProtKB">
        <authorList>
            <consortium name="WormBaseParasite"/>
        </authorList>
    </citation>
    <scope>IDENTIFICATION</scope>
</reference>
<dbReference type="InterPro" id="IPR007305">
    <property type="entry name" value="Vesicle_transpt_Got1/SFT2"/>
</dbReference>
<evidence type="ECO:0000256" key="9">
    <source>
        <dbReference type="RuleBase" id="RU363111"/>
    </source>
</evidence>
<evidence type="ECO:0000313" key="11">
    <source>
        <dbReference type="WBParaSite" id="PSAMB.scaffold7663size7299.g30367.t1"/>
    </source>
</evidence>
<evidence type="ECO:0000256" key="5">
    <source>
        <dbReference type="ARBA" id="ARBA00022927"/>
    </source>
</evidence>
<proteinExistence type="inferred from homology"/>
<feature type="transmembrane region" description="Helical" evidence="9">
    <location>
        <begin position="129"/>
        <end position="148"/>
    </location>
</feature>
<evidence type="ECO:0000256" key="4">
    <source>
        <dbReference type="ARBA" id="ARBA00022692"/>
    </source>
</evidence>
<feature type="transmembrane region" description="Helical" evidence="9">
    <location>
        <begin position="66"/>
        <end position="89"/>
    </location>
</feature>
<protein>
    <recommendedName>
        <fullName evidence="9">Vesicle transport protein</fullName>
    </recommendedName>
</protein>
<feature type="transmembrane region" description="Helical" evidence="9">
    <location>
        <begin position="101"/>
        <end position="123"/>
    </location>
</feature>
<dbReference type="PANTHER" id="PTHR23137:SF6">
    <property type="entry name" value="VESICLE TRANSPORT PROTEIN"/>
    <property type="match status" value="1"/>
</dbReference>
<dbReference type="InterPro" id="IPR011691">
    <property type="entry name" value="Vesicle_transpt_SFT2"/>
</dbReference>